<evidence type="ECO:0000256" key="4">
    <source>
        <dbReference type="ARBA" id="ARBA00023136"/>
    </source>
</evidence>
<gene>
    <name evidence="7" type="ORF">ADEAN_000091400</name>
</gene>
<feature type="region of interest" description="Disordered" evidence="5">
    <location>
        <begin position="143"/>
        <end position="181"/>
    </location>
</feature>
<evidence type="ECO:0000256" key="6">
    <source>
        <dbReference type="SAM" id="Phobius"/>
    </source>
</evidence>
<dbReference type="Pfam" id="PF02535">
    <property type="entry name" value="Zip"/>
    <property type="match status" value="1"/>
</dbReference>
<dbReference type="InterPro" id="IPR003689">
    <property type="entry name" value="ZIP"/>
</dbReference>
<feature type="transmembrane region" description="Helical" evidence="6">
    <location>
        <begin position="260"/>
        <end position="279"/>
    </location>
</feature>
<keyword evidence="3 6" id="KW-1133">Transmembrane helix</keyword>
<feature type="transmembrane region" description="Helical" evidence="6">
    <location>
        <begin position="196"/>
        <end position="216"/>
    </location>
</feature>
<feature type="transmembrane region" description="Helical" evidence="6">
    <location>
        <begin position="228"/>
        <end position="248"/>
    </location>
</feature>
<feature type="transmembrane region" description="Helical" evidence="6">
    <location>
        <begin position="291"/>
        <end position="316"/>
    </location>
</feature>
<feature type="transmembrane region" description="Helical" evidence="6">
    <location>
        <begin position="337"/>
        <end position="356"/>
    </location>
</feature>
<dbReference type="PANTHER" id="PTHR11040">
    <property type="entry name" value="ZINC/IRON TRANSPORTER"/>
    <property type="match status" value="1"/>
</dbReference>
<dbReference type="GO" id="GO:0005886">
    <property type="term" value="C:plasma membrane"/>
    <property type="evidence" value="ECO:0007669"/>
    <property type="project" value="TreeGrafter"/>
</dbReference>
<accession>A0A7G2C425</accession>
<dbReference type="VEuPathDB" id="TriTrypDB:ADEAN_000091400"/>
<proteinExistence type="predicted"/>
<dbReference type="PANTHER" id="PTHR11040:SF44">
    <property type="entry name" value="PROTEIN ZNTC-RELATED"/>
    <property type="match status" value="1"/>
</dbReference>
<protein>
    <submittedName>
        <fullName evidence="7">ZIP Zinc transporter, putative</fullName>
    </submittedName>
</protein>
<evidence type="ECO:0000256" key="5">
    <source>
        <dbReference type="SAM" id="MobiDB-lite"/>
    </source>
</evidence>
<feature type="transmembrane region" description="Helical" evidence="6">
    <location>
        <begin position="101"/>
        <end position="117"/>
    </location>
</feature>
<evidence type="ECO:0000313" key="7">
    <source>
        <dbReference type="EMBL" id="CAD2213473.1"/>
    </source>
</evidence>
<dbReference type="EMBL" id="LR877146">
    <property type="protein sequence ID" value="CAD2213473.1"/>
    <property type="molecule type" value="Genomic_DNA"/>
</dbReference>
<organism evidence="7 8">
    <name type="scientific">Angomonas deanei</name>
    <dbReference type="NCBI Taxonomy" id="59799"/>
    <lineage>
        <taxon>Eukaryota</taxon>
        <taxon>Discoba</taxon>
        <taxon>Euglenozoa</taxon>
        <taxon>Kinetoplastea</taxon>
        <taxon>Metakinetoplastina</taxon>
        <taxon>Trypanosomatida</taxon>
        <taxon>Trypanosomatidae</taxon>
        <taxon>Strigomonadinae</taxon>
        <taxon>Angomonas</taxon>
    </lineage>
</organism>
<reference evidence="7 8" key="1">
    <citation type="submission" date="2020-08" db="EMBL/GenBank/DDBJ databases">
        <authorList>
            <person name="Newling K."/>
            <person name="Davey J."/>
            <person name="Forrester S."/>
        </authorList>
    </citation>
    <scope>NUCLEOTIDE SEQUENCE [LARGE SCALE GENOMIC DNA]</scope>
    <source>
        <strain evidence="8">Crithidia deanei Carvalho (ATCC PRA-265)</strain>
    </source>
</reference>
<evidence type="ECO:0000313" key="8">
    <source>
        <dbReference type="Proteomes" id="UP000515908"/>
    </source>
</evidence>
<evidence type="ECO:0000256" key="1">
    <source>
        <dbReference type="ARBA" id="ARBA00004141"/>
    </source>
</evidence>
<keyword evidence="4 6" id="KW-0472">Membrane</keyword>
<evidence type="ECO:0000256" key="2">
    <source>
        <dbReference type="ARBA" id="ARBA00022692"/>
    </source>
</evidence>
<sequence length="357" mass="38546">MTSTNSTEDKTSLCEGLTGYYSVGLHVGAIFLVLFASLAGCALPLITKYVKSLRENPFVFVVGKTLATGVLLSVSCIHLIFEAGEQFHEYCVLPAFQTYNAYEFLFALMAALLMQALDGELAEISERWMHANQASDVVVMQAEGTESHETSEGNNGKGDIADGIDEHHHPSHGDETHGHSHLAVRPPADMGHVRKVISAICMEFGVTFHSIFVGVAVGLTTNTELKPLMVALFFHQLFEGMALGSRLVDAKFGDSLERGLAVMFAVSAPLGMVVSTIAVSVSKDAISGGKFVTTLAILNSFCGGILLYLAFNLLLNDFTADMKTYGARGEGKLKRKIILYVALWTGMLLMALVGKWL</sequence>
<evidence type="ECO:0000256" key="3">
    <source>
        <dbReference type="ARBA" id="ARBA00022989"/>
    </source>
</evidence>
<dbReference type="OrthoDB" id="1100342at2759"/>
<name>A0A7G2C425_9TRYP</name>
<dbReference type="GO" id="GO:0005385">
    <property type="term" value="F:zinc ion transmembrane transporter activity"/>
    <property type="evidence" value="ECO:0007669"/>
    <property type="project" value="TreeGrafter"/>
</dbReference>
<feature type="transmembrane region" description="Helical" evidence="6">
    <location>
        <begin position="58"/>
        <end position="81"/>
    </location>
</feature>
<dbReference type="AlphaFoldDB" id="A0A7G2C425"/>
<dbReference type="Proteomes" id="UP000515908">
    <property type="component" value="Chromosome 02"/>
</dbReference>
<keyword evidence="8" id="KW-1185">Reference proteome</keyword>
<comment type="subcellular location">
    <subcellularLocation>
        <location evidence="1">Membrane</location>
        <topology evidence="1">Multi-pass membrane protein</topology>
    </subcellularLocation>
</comment>
<keyword evidence="2 6" id="KW-0812">Transmembrane</keyword>
<feature type="compositionally biased region" description="Basic and acidic residues" evidence="5">
    <location>
        <begin position="164"/>
        <end position="178"/>
    </location>
</feature>
<feature type="transmembrane region" description="Helical" evidence="6">
    <location>
        <begin position="20"/>
        <end position="46"/>
    </location>
</feature>